<gene>
    <name evidence="3" type="ORF">P168DRAFT_346143</name>
</gene>
<dbReference type="PANTHER" id="PTHR32305">
    <property type="match status" value="1"/>
</dbReference>
<dbReference type="VEuPathDB" id="FungiDB:P168DRAFT_346143"/>
<dbReference type="EMBL" id="MSFM01000008">
    <property type="protein sequence ID" value="PKY03438.1"/>
    <property type="molecule type" value="Genomic_DNA"/>
</dbReference>
<keyword evidence="2" id="KW-0812">Transmembrane</keyword>
<dbReference type="Proteomes" id="UP000234254">
    <property type="component" value="Unassembled WGS sequence"/>
</dbReference>
<evidence type="ECO:0000256" key="2">
    <source>
        <dbReference type="SAM" id="Phobius"/>
    </source>
</evidence>
<dbReference type="GeneID" id="36549403"/>
<reference evidence="3" key="1">
    <citation type="submission" date="2016-12" db="EMBL/GenBank/DDBJ databases">
        <title>The genomes of Aspergillus section Nigri reveals drivers in fungal speciation.</title>
        <authorList>
            <consortium name="DOE Joint Genome Institute"/>
            <person name="Vesth T.C."/>
            <person name="Nybo J."/>
            <person name="Theobald S."/>
            <person name="Brandl J."/>
            <person name="Frisvad J.C."/>
            <person name="Nielsen K.F."/>
            <person name="Lyhne E.K."/>
            <person name="Kogle M.E."/>
            <person name="Kuo A."/>
            <person name="Riley R."/>
            <person name="Clum A."/>
            <person name="Nolan M."/>
            <person name="Lipzen A."/>
            <person name="Salamov A."/>
            <person name="Henrissat B."/>
            <person name="Wiebenga A."/>
            <person name="De vries R.P."/>
            <person name="Grigoriev I.V."/>
            <person name="Mortensen U.H."/>
            <person name="Andersen M.R."/>
            <person name="Baker S.E."/>
        </authorList>
    </citation>
    <scope>NUCLEOTIDE SEQUENCE</scope>
    <source>
        <strain evidence="3">IBT 28561</strain>
    </source>
</reference>
<dbReference type="InterPro" id="IPR050708">
    <property type="entry name" value="T6SS_VgrG/RHS"/>
</dbReference>
<dbReference type="Pfam" id="PF05593">
    <property type="entry name" value="RHS_repeat"/>
    <property type="match status" value="1"/>
</dbReference>
<proteinExistence type="predicted"/>
<dbReference type="Gene3D" id="2.180.10.10">
    <property type="entry name" value="RHS repeat-associated core"/>
    <property type="match status" value="1"/>
</dbReference>
<organism evidence="3 4">
    <name type="scientific">Aspergillus campestris (strain IBT 28561)</name>
    <dbReference type="NCBI Taxonomy" id="1392248"/>
    <lineage>
        <taxon>Eukaryota</taxon>
        <taxon>Fungi</taxon>
        <taxon>Dikarya</taxon>
        <taxon>Ascomycota</taxon>
        <taxon>Pezizomycotina</taxon>
        <taxon>Eurotiomycetes</taxon>
        <taxon>Eurotiomycetidae</taxon>
        <taxon>Eurotiales</taxon>
        <taxon>Aspergillaceae</taxon>
        <taxon>Aspergillus</taxon>
        <taxon>Aspergillus subgen. Circumdati</taxon>
    </lineage>
</organism>
<dbReference type="InterPro" id="IPR022385">
    <property type="entry name" value="Rhs_assc_core"/>
</dbReference>
<feature type="compositionally biased region" description="Low complexity" evidence="1">
    <location>
        <begin position="1469"/>
        <end position="1494"/>
    </location>
</feature>
<keyword evidence="2" id="KW-1133">Transmembrane helix</keyword>
<protein>
    <recommendedName>
        <fullName evidence="5">RHS repeat protein</fullName>
    </recommendedName>
</protein>
<dbReference type="InterPro" id="IPR006530">
    <property type="entry name" value="YD"/>
</dbReference>
<feature type="region of interest" description="Disordered" evidence="1">
    <location>
        <begin position="1469"/>
        <end position="1504"/>
    </location>
</feature>
<accession>A0A2I1D0Q0</accession>
<keyword evidence="4" id="KW-1185">Reference proteome</keyword>
<dbReference type="NCBIfam" id="TIGR01643">
    <property type="entry name" value="YD_repeat_2x"/>
    <property type="match status" value="2"/>
</dbReference>
<name>A0A2I1D0Q0_ASPC2</name>
<evidence type="ECO:0008006" key="5">
    <source>
        <dbReference type="Google" id="ProtNLM"/>
    </source>
</evidence>
<feature type="compositionally biased region" description="Polar residues" evidence="1">
    <location>
        <begin position="1495"/>
        <end position="1504"/>
    </location>
</feature>
<evidence type="ECO:0000313" key="4">
    <source>
        <dbReference type="Proteomes" id="UP000234254"/>
    </source>
</evidence>
<evidence type="ECO:0000313" key="3">
    <source>
        <dbReference type="EMBL" id="PKY03438.1"/>
    </source>
</evidence>
<dbReference type="OrthoDB" id="442731at2759"/>
<feature type="transmembrane region" description="Helical" evidence="2">
    <location>
        <begin position="1319"/>
        <end position="1348"/>
    </location>
</feature>
<dbReference type="InterPro" id="IPR031325">
    <property type="entry name" value="RHS_repeat"/>
</dbReference>
<dbReference type="RefSeq" id="XP_024692032.1">
    <property type="nucleotide sequence ID" value="XM_024841874.1"/>
</dbReference>
<keyword evidence="2" id="KW-0472">Membrane</keyword>
<evidence type="ECO:0000256" key="1">
    <source>
        <dbReference type="SAM" id="MobiDB-lite"/>
    </source>
</evidence>
<sequence>MIYSQGFNFNSYVEKGVDPRTGQYNCTISLYEVPAGVRNCPPLNLFLHYNPLGGEDVGLGRGWSFGGLSSYDQPSRTLVLSTGENYQVRESISSVTVTDQKLKSFIFQKMTATTYCVTLKSGQVELLSNFNNRASDLVEIVYNDSAQTATVTKAPGTAEAATFALVKRNGQLAELRLPLEGSPAWKFTYGTAGLTNITSPTGAMESISYRVAGFRLPSGAPVSTIPYVISHTARPFHGQPAIQTTYSYSDHNFLGYGGGRNWTSDGDNLYLTPADYEYSSTVQVVGGTTTRHIYNKFHLQLSTQQQKGVNQLTQATTYYARSNTPFEDQPAQYQLPQTQDTIYRDTSTGASRVETTRFTFDDWGNETSETPPSGVTTSREYYAAAGEVASGQVLCPADPHGFQRYVKLETVIPAASVYSTPTRAQSYTYIELPTAAAGRTGYFVASGKRLTREGSQTLATTEYTYVNQPESADHGRRQQQDSRLFNQHPTINKFRYHRASSTELTETITTTSFDGQTTQEETTTSLMSGLTIATKNRAGTETTHQHDAIGRVTETVTALGTAFEARKQHEYAVLENAVGWQVTVTDSKGVRTRYFTDGMDRVVRVESQDDDGSWDQYQTYNGTFRVVQERQYNALDQCTEEVDIDWLRASGAPTELRTTRSLEYDDWGEVYKVTKSGGAVQLSVTDPIALTQTVGIEGEGQTRVQHNMFHNPISEALVRRNGAVEGTIAYSYDGLGRRCQMTDGLGRTTQYSYDSFDRVVKTTWPDGHAIITQYAAESTTALPVAINLQGSSGFSHQSFDGLERPLHTTVGGRTTSNTYQGVAPVPAQITTPKGERSNRTYEPALDYALTGRVTRDGTDSYQHDKQTGDLLRLEGSLAAASLNYYPSTLLSKETVQTADGARALEYVYSQAGKLQEYTDVHEKQHAIQYDEYGRLQEISVGTLTVRLSYDQADRVIMTVAEDSEKGVALTTNIGYDEFGREIQRKVWKGATLLFQSTQSYGATGLVDARDRSDGTGTLVRQETFEYDNLSRLVDYQCQGTQPPVDEQGRALRRQRFTLNDYDGFTQIQTTFVDGSEETQAYTYSAQDPTQLISISNTHSHEVAVVNLEYDENGCITRDENGRTLVYNASNLLSAVYDSQNQLLCEYGYDATDRLVRQSIPNEPDTQFSYRGDSLIAVTKGDHQTSLVSNGGIYWGEVQQQGTEVFTQLWAPDASHSVGTWLDTRDIEQVHDQAYTPYGFSVDGATIGLNGQWRDPITGWYHLGNGYRVYNPSLKIFLQPDAWTPFTSGELNPYAYCLADPVNRTDPSGHWSRLRGFFQFLASITVAIGIAVFTGGVGFVAGVAIGVAVNVGVGAAYDLATGTTPTLKSIASDAFSGAVGGVAGGIVGKAVNPLPSALASATAKIKQAIALEVATTAITAPGTIVYGALGNLVTSHVKNNKKGSQTQEPLATTAGYLAGLPIENLRRQQASASPSQQIISQAAGQSSSHDGSSSDTVSARISSRETVTAEDFRSNSLVGSTFVGSQFTLQLSPNHRVFFTIDAQAAHVPAWDVSGTSLSAATH</sequence>
<dbReference type="PANTHER" id="PTHR32305:SF15">
    <property type="entry name" value="PROTEIN RHSA-RELATED"/>
    <property type="match status" value="1"/>
</dbReference>
<comment type="caution">
    <text evidence="3">The sequence shown here is derived from an EMBL/GenBank/DDBJ whole genome shotgun (WGS) entry which is preliminary data.</text>
</comment>
<dbReference type="NCBIfam" id="TIGR03696">
    <property type="entry name" value="Rhs_assc_core"/>
    <property type="match status" value="1"/>
</dbReference>